<dbReference type="PROSITE" id="PS50206">
    <property type="entry name" value="RHODANESE_3"/>
    <property type="match status" value="1"/>
</dbReference>
<dbReference type="Proteomes" id="UP000624703">
    <property type="component" value="Unassembled WGS sequence"/>
</dbReference>
<reference evidence="3" key="1">
    <citation type="submission" date="2021-01" db="EMBL/GenBank/DDBJ databases">
        <title>Modified the classification status of verrucomicrobia.</title>
        <authorList>
            <person name="Feng X."/>
        </authorList>
    </citation>
    <scope>NUCLEOTIDE SEQUENCE</scope>
    <source>
        <strain evidence="3">_KCTC 22039</strain>
    </source>
</reference>
<feature type="transmembrane region" description="Helical" evidence="1">
    <location>
        <begin position="115"/>
        <end position="133"/>
    </location>
</feature>
<comment type="caution">
    <text evidence="3">The sequence shown here is derived from an EMBL/GenBank/DDBJ whole genome shotgun (WGS) entry which is preliminary data.</text>
</comment>
<evidence type="ECO:0000259" key="2">
    <source>
        <dbReference type="PROSITE" id="PS50206"/>
    </source>
</evidence>
<dbReference type="InterPro" id="IPR050229">
    <property type="entry name" value="GlpE_sulfurtransferase"/>
</dbReference>
<dbReference type="InterPro" id="IPR001763">
    <property type="entry name" value="Rhodanese-like_dom"/>
</dbReference>
<keyword evidence="1" id="KW-0812">Transmembrane</keyword>
<dbReference type="Pfam" id="PF00581">
    <property type="entry name" value="Rhodanese"/>
    <property type="match status" value="1"/>
</dbReference>
<evidence type="ECO:0000256" key="1">
    <source>
        <dbReference type="SAM" id="Phobius"/>
    </source>
</evidence>
<keyword evidence="4" id="KW-1185">Reference proteome</keyword>
<dbReference type="PANTHER" id="PTHR43031:SF1">
    <property type="entry name" value="PYRIDINE NUCLEOTIDE-DISULPHIDE OXIDOREDUCTASE"/>
    <property type="match status" value="1"/>
</dbReference>
<accession>A0A8J7MC86</accession>
<dbReference type="PANTHER" id="PTHR43031">
    <property type="entry name" value="FAD-DEPENDENT OXIDOREDUCTASE"/>
    <property type="match status" value="1"/>
</dbReference>
<dbReference type="Gene3D" id="3.40.250.10">
    <property type="entry name" value="Rhodanese-like domain"/>
    <property type="match status" value="1"/>
</dbReference>
<dbReference type="SMART" id="SM00450">
    <property type="entry name" value="RHOD"/>
    <property type="match status" value="1"/>
</dbReference>
<dbReference type="InterPro" id="IPR036873">
    <property type="entry name" value="Rhodanese-like_dom_sf"/>
</dbReference>
<dbReference type="EMBL" id="JAENIM010000022">
    <property type="protein sequence ID" value="MBK1790467.1"/>
    <property type="molecule type" value="Genomic_DNA"/>
</dbReference>
<evidence type="ECO:0000313" key="4">
    <source>
        <dbReference type="Proteomes" id="UP000624703"/>
    </source>
</evidence>
<proteinExistence type="predicted"/>
<dbReference type="SUPFAM" id="SSF52821">
    <property type="entry name" value="Rhodanese/Cell cycle control phosphatase"/>
    <property type="match status" value="1"/>
</dbReference>
<name>A0A8J7MC86_9BACT</name>
<sequence>MNTQLSAKELEAKLQAGNCELIDVREPLEWAGARISGAKLYPLDSLAGEIGSWDKEKEYVVMCKAGPRGSRAAKLMRENGFENVSELDGGITSWQRAGLAVDKDKKAPWPLERQVFFVASLLLLTGLIGSSWVPGLIFLTWFVSAGLLFASVTGFCGMALLLAKAPWNKIDIKCNCSE</sequence>
<dbReference type="RefSeq" id="WP_200310501.1">
    <property type="nucleotide sequence ID" value="NZ_JAENIM010000022.1"/>
</dbReference>
<feature type="transmembrane region" description="Helical" evidence="1">
    <location>
        <begin position="139"/>
        <end position="163"/>
    </location>
</feature>
<protein>
    <submittedName>
        <fullName evidence="3">Rhodanese-like domain-containing protein</fullName>
    </submittedName>
</protein>
<dbReference type="AlphaFoldDB" id="A0A8J7MC86"/>
<keyword evidence="1" id="KW-1133">Transmembrane helix</keyword>
<evidence type="ECO:0000313" key="3">
    <source>
        <dbReference type="EMBL" id="MBK1790467.1"/>
    </source>
</evidence>
<organism evidence="3 4">
    <name type="scientific">Persicirhabdus sediminis</name>
    <dbReference type="NCBI Taxonomy" id="454144"/>
    <lineage>
        <taxon>Bacteria</taxon>
        <taxon>Pseudomonadati</taxon>
        <taxon>Verrucomicrobiota</taxon>
        <taxon>Verrucomicrobiia</taxon>
        <taxon>Verrucomicrobiales</taxon>
        <taxon>Verrucomicrobiaceae</taxon>
        <taxon>Persicirhabdus</taxon>
    </lineage>
</organism>
<dbReference type="Gene3D" id="6.10.140.1340">
    <property type="match status" value="1"/>
</dbReference>
<dbReference type="CDD" id="cd00158">
    <property type="entry name" value="RHOD"/>
    <property type="match status" value="1"/>
</dbReference>
<keyword evidence="1" id="KW-0472">Membrane</keyword>
<feature type="domain" description="Rhodanese" evidence="2">
    <location>
        <begin position="15"/>
        <end position="103"/>
    </location>
</feature>
<gene>
    <name evidence="3" type="ORF">JIN82_04760</name>
</gene>